<dbReference type="HAMAP" id="MF_01804">
    <property type="entry name" value="ScpB"/>
    <property type="match status" value="1"/>
</dbReference>
<comment type="subunit">
    <text evidence="5">Homodimer. Homodimerization may be required to stabilize the binding of ScpA to the Smc head domains. Component of a cohesin-like complex composed of ScpA, ScpB and the Smc homodimer, in which ScpA and ScpB bind to the head domain of Smc. The presence of the three proteins is required for the association of the complex with DNA.</text>
</comment>
<dbReference type="GO" id="GO:0051301">
    <property type="term" value="P:cell division"/>
    <property type="evidence" value="ECO:0007669"/>
    <property type="project" value="UniProtKB-KW"/>
</dbReference>
<keyword evidence="4 5" id="KW-0131">Cell cycle</keyword>
<evidence type="ECO:0000256" key="3">
    <source>
        <dbReference type="ARBA" id="ARBA00022829"/>
    </source>
</evidence>
<keyword evidence="2 5" id="KW-0132">Cell division</keyword>
<keyword evidence="7" id="KW-1185">Reference proteome</keyword>
<dbReference type="EMBL" id="CP041666">
    <property type="protein sequence ID" value="QDP40510.1"/>
    <property type="molecule type" value="Genomic_DNA"/>
</dbReference>
<accession>A0A516KGI3</accession>
<dbReference type="RefSeq" id="WP_143894151.1">
    <property type="nucleotide sequence ID" value="NZ_CP041666.1"/>
</dbReference>
<proteinExistence type="inferred from homology"/>
<dbReference type="InterPro" id="IPR036390">
    <property type="entry name" value="WH_DNA-bd_sf"/>
</dbReference>
<comment type="function">
    <text evidence="5">Participates in chromosomal partition during cell division. May act via the formation of a condensin-like complex containing Smc and ScpA that pull DNA away from mid-cell into both cell halves.</text>
</comment>
<protein>
    <recommendedName>
        <fullName evidence="5">Segregation and condensation protein B</fullName>
    </recommendedName>
</protein>
<evidence type="ECO:0000313" key="6">
    <source>
        <dbReference type="EMBL" id="QDP40510.1"/>
    </source>
</evidence>
<organism evidence="6 7">
    <name type="scientific">Radiobacillus deserti</name>
    <dbReference type="NCBI Taxonomy" id="2594883"/>
    <lineage>
        <taxon>Bacteria</taxon>
        <taxon>Bacillati</taxon>
        <taxon>Bacillota</taxon>
        <taxon>Bacilli</taxon>
        <taxon>Bacillales</taxon>
        <taxon>Bacillaceae</taxon>
        <taxon>Radiobacillus</taxon>
    </lineage>
</organism>
<gene>
    <name evidence="5 6" type="primary">scpB</name>
    <name evidence="6" type="ORF">FN924_10115</name>
</gene>
<reference evidence="6 7" key="1">
    <citation type="submission" date="2019-07" db="EMBL/GenBank/DDBJ databases">
        <authorList>
            <person name="Li J."/>
        </authorList>
    </citation>
    <scope>NUCLEOTIDE SEQUENCE [LARGE SCALE GENOMIC DNA]</scope>
    <source>
        <strain evidence="6 7">TKL69</strain>
    </source>
</reference>
<dbReference type="Gene3D" id="1.10.10.10">
    <property type="entry name" value="Winged helix-like DNA-binding domain superfamily/Winged helix DNA-binding domain"/>
    <property type="match status" value="2"/>
</dbReference>
<keyword evidence="3 5" id="KW-0159">Chromosome partition</keyword>
<dbReference type="GO" id="GO:0006260">
    <property type="term" value="P:DNA replication"/>
    <property type="evidence" value="ECO:0007669"/>
    <property type="project" value="UniProtKB-UniRule"/>
</dbReference>
<dbReference type="GO" id="GO:0051304">
    <property type="term" value="P:chromosome separation"/>
    <property type="evidence" value="ECO:0007669"/>
    <property type="project" value="InterPro"/>
</dbReference>
<name>A0A516KGI3_9BACI</name>
<evidence type="ECO:0000256" key="1">
    <source>
        <dbReference type="ARBA" id="ARBA00022490"/>
    </source>
</evidence>
<evidence type="ECO:0000256" key="2">
    <source>
        <dbReference type="ARBA" id="ARBA00022618"/>
    </source>
</evidence>
<dbReference type="Proteomes" id="UP000315215">
    <property type="component" value="Chromosome"/>
</dbReference>
<evidence type="ECO:0000313" key="7">
    <source>
        <dbReference type="Proteomes" id="UP000315215"/>
    </source>
</evidence>
<dbReference type="NCBIfam" id="TIGR00281">
    <property type="entry name" value="SMC-Scp complex subunit ScpB"/>
    <property type="match status" value="1"/>
</dbReference>
<dbReference type="InterPro" id="IPR005234">
    <property type="entry name" value="ScpB_csome_segregation"/>
</dbReference>
<comment type="subcellular location">
    <subcellularLocation>
        <location evidence="5">Cytoplasm</location>
    </subcellularLocation>
    <text evidence="5">Associated with two foci at the outer edges of the nucleoid region in young cells, and at four foci within both cell halves in older cells.</text>
</comment>
<dbReference type="InterPro" id="IPR036388">
    <property type="entry name" value="WH-like_DNA-bd_sf"/>
</dbReference>
<dbReference type="GO" id="GO:0005737">
    <property type="term" value="C:cytoplasm"/>
    <property type="evidence" value="ECO:0007669"/>
    <property type="project" value="UniProtKB-SubCell"/>
</dbReference>
<dbReference type="Pfam" id="PF04079">
    <property type="entry name" value="SMC_ScpB"/>
    <property type="match status" value="1"/>
</dbReference>
<dbReference type="PIRSF" id="PIRSF019345">
    <property type="entry name" value="ScpB"/>
    <property type="match status" value="1"/>
</dbReference>
<evidence type="ECO:0000256" key="5">
    <source>
        <dbReference type="HAMAP-Rule" id="MF_01804"/>
    </source>
</evidence>
<dbReference type="SUPFAM" id="SSF46785">
    <property type="entry name" value="Winged helix' DNA-binding domain"/>
    <property type="match status" value="2"/>
</dbReference>
<dbReference type="KEGG" id="aqt:FN924_10115"/>
<dbReference type="OrthoDB" id="9806226at2"/>
<dbReference type="PANTHER" id="PTHR34298:SF2">
    <property type="entry name" value="SEGREGATION AND CONDENSATION PROTEIN B"/>
    <property type="match status" value="1"/>
</dbReference>
<sequence>MEIAGYKAIVEGLLFATGDEGLSIKQIASILELDIKTIEHIVEELQFDYEHTDRGITLLESNKVYHLTTKPEHAIYYQRLLESPHVSKLSQAALETLAIIAYQQPITRTEIEEIRGVKSDRPVQTLVSRSLIEEKGRKEGVGRPIMYGTSKDFLTYFGLKSIEELPPLPEEVTDIDVEQEADLFFQKFNEAEKENEKTNS</sequence>
<comment type="similarity">
    <text evidence="5">Belongs to the ScpB family.</text>
</comment>
<evidence type="ECO:0000256" key="4">
    <source>
        <dbReference type="ARBA" id="ARBA00023306"/>
    </source>
</evidence>
<dbReference type="AlphaFoldDB" id="A0A516KGI3"/>
<dbReference type="PANTHER" id="PTHR34298">
    <property type="entry name" value="SEGREGATION AND CONDENSATION PROTEIN B"/>
    <property type="match status" value="1"/>
</dbReference>
<keyword evidence="1 5" id="KW-0963">Cytoplasm</keyword>